<dbReference type="Gene3D" id="1.20.1280.50">
    <property type="match status" value="1"/>
</dbReference>
<keyword evidence="2" id="KW-1185">Reference proteome</keyword>
<accession>A0A0H2RNE0</accession>
<dbReference type="Proteomes" id="UP000053477">
    <property type="component" value="Unassembled WGS sequence"/>
</dbReference>
<dbReference type="EMBL" id="KQ086213">
    <property type="protein sequence ID" value="KLO06371.1"/>
    <property type="molecule type" value="Genomic_DNA"/>
</dbReference>
<dbReference type="OrthoDB" id="2884925at2759"/>
<gene>
    <name evidence="1" type="ORF">SCHPADRAFT_692754</name>
</gene>
<proteinExistence type="predicted"/>
<dbReference type="STRING" id="27342.A0A0H2RNE0"/>
<dbReference type="InParanoid" id="A0A0H2RNE0"/>
<sequence>MPSASDLTHKAAIALDFLERMANDCILHPGGVRELRAEDLDFRLDSWRRLRTNRLRGDIDSKEVSQLFRDANLLNHMVHALEGVQTSASLLQQNIQLRLEPIISKLSNGIASLSDELIMLIFEFTVPVGEQILRKPYQPPQASQPILLSHVSRRFRNAALKTPQLWTTLDGHACRTEQEAFIARSGEESNLHIIIHASMYGSTASGFLDICLPLARRWKTLLVTSDGAWDTPNVVDALLRDIFGSRTGGAGERFFPRLQELYVKDTGRNSTFLETSPENRFEPEAEIPSLLHLRCHGYTPARSPAYSSVKSFRSMIPMPATTPRFDLPSRLSALQKKTKLSSRSMSISHIALTELSFIRFPRSNRVRKTSGRVTRAASSH</sequence>
<evidence type="ECO:0000313" key="1">
    <source>
        <dbReference type="EMBL" id="KLO06371.1"/>
    </source>
</evidence>
<reference evidence="1 2" key="1">
    <citation type="submission" date="2015-04" db="EMBL/GenBank/DDBJ databases">
        <title>Complete genome sequence of Schizopora paradoxa KUC8140, a cosmopolitan wood degrader in East Asia.</title>
        <authorList>
            <consortium name="DOE Joint Genome Institute"/>
            <person name="Min B."/>
            <person name="Park H."/>
            <person name="Jang Y."/>
            <person name="Kim J.-J."/>
            <person name="Kim K.H."/>
            <person name="Pangilinan J."/>
            <person name="Lipzen A."/>
            <person name="Riley R."/>
            <person name="Grigoriev I.V."/>
            <person name="Spatafora J.W."/>
            <person name="Choi I.-G."/>
        </authorList>
    </citation>
    <scope>NUCLEOTIDE SEQUENCE [LARGE SCALE GENOMIC DNA]</scope>
    <source>
        <strain evidence="1 2">KUC8140</strain>
    </source>
</reference>
<protein>
    <recommendedName>
        <fullName evidence="3">F-box domain-containing protein</fullName>
    </recommendedName>
</protein>
<evidence type="ECO:0008006" key="3">
    <source>
        <dbReference type="Google" id="ProtNLM"/>
    </source>
</evidence>
<name>A0A0H2RNE0_9AGAM</name>
<organism evidence="1 2">
    <name type="scientific">Schizopora paradoxa</name>
    <dbReference type="NCBI Taxonomy" id="27342"/>
    <lineage>
        <taxon>Eukaryota</taxon>
        <taxon>Fungi</taxon>
        <taxon>Dikarya</taxon>
        <taxon>Basidiomycota</taxon>
        <taxon>Agaricomycotina</taxon>
        <taxon>Agaricomycetes</taxon>
        <taxon>Hymenochaetales</taxon>
        <taxon>Schizoporaceae</taxon>
        <taxon>Schizopora</taxon>
    </lineage>
</organism>
<evidence type="ECO:0000313" key="2">
    <source>
        <dbReference type="Proteomes" id="UP000053477"/>
    </source>
</evidence>
<dbReference type="AlphaFoldDB" id="A0A0H2RNE0"/>